<dbReference type="RefSeq" id="WP_243260979.1">
    <property type="nucleotide sequence ID" value="NZ_CP085144.1"/>
</dbReference>
<feature type="signal peptide" evidence="1">
    <location>
        <begin position="1"/>
        <end position="19"/>
    </location>
</feature>
<name>A0ABY3ZLB0_9RHOB</name>
<organism evidence="2 3">
    <name type="scientific">Sulfitobacter dubius</name>
    <dbReference type="NCBI Taxonomy" id="218673"/>
    <lineage>
        <taxon>Bacteria</taxon>
        <taxon>Pseudomonadati</taxon>
        <taxon>Pseudomonadota</taxon>
        <taxon>Alphaproteobacteria</taxon>
        <taxon>Rhodobacterales</taxon>
        <taxon>Roseobacteraceae</taxon>
        <taxon>Sulfitobacter</taxon>
    </lineage>
</organism>
<feature type="chain" id="PRO_5046839692" description="CVNH domain-containing protein" evidence="1">
    <location>
        <begin position="20"/>
        <end position="159"/>
    </location>
</feature>
<accession>A0ABY3ZLB0</accession>
<gene>
    <name evidence="2" type="ORF">DSM109990_02208</name>
</gene>
<dbReference type="Proteomes" id="UP000831019">
    <property type="component" value="Chromosome"/>
</dbReference>
<evidence type="ECO:0000313" key="3">
    <source>
        <dbReference type="Proteomes" id="UP000831019"/>
    </source>
</evidence>
<evidence type="ECO:0000313" key="2">
    <source>
        <dbReference type="EMBL" id="UOA15376.1"/>
    </source>
</evidence>
<dbReference type="EMBL" id="CP085144">
    <property type="protein sequence ID" value="UOA15376.1"/>
    <property type="molecule type" value="Genomic_DNA"/>
</dbReference>
<reference evidence="3" key="1">
    <citation type="journal article" date="2022" name="Microorganisms">
        <title>Beyond the ABCs#Discovery of Three New Plasmid Types in Rhodobacterales (RepQ, RepY, RepW).</title>
        <authorList>
            <person name="Freese H.M."/>
            <person name="Ringel V."/>
            <person name="Overmann J."/>
            <person name="Petersen J."/>
        </authorList>
    </citation>
    <scope>NUCLEOTIDE SEQUENCE [LARGE SCALE GENOMIC DNA]</scope>
    <source>
        <strain evidence="3">DSM 109990</strain>
    </source>
</reference>
<protein>
    <recommendedName>
        <fullName evidence="4">CVNH domain-containing protein</fullName>
    </recommendedName>
</protein>
<evidence type="ECO:0000256" key="1">
    <source>
        <dbReference type="SAM" id="SignalP"/>
    </source>
</evidence>
<keyword evidence="1" id="KW-0732">Signal</keyword>
<proteinExistence type="predicted"/>
<evidence type="ECO:0008006" key="4">
    <source>
        <dbReference type="Google" id="ProtNLM"/>
    </source>
</evidence>
<keyword evidence="3" id="KW-1185">Reference proteome</keyword>
<sequence>MRLFYATAICAVTASQALALCAPESTIVLSCTTNGGTDHLDVCISGDSVTYRYGPESAPDLTLTTTVARLEHQPWPGIGRAIWEAATFRNGAFSYEVYSSYDKFDQISDGGVTVYQQDNEVASLACDAGSVKLGLFAIGDAKEAAGQCWDPEAQIWGQC</sequence>